<sequence length="364" mass="40288">MFTGPRLECLDGLSTWQPAFLAASDATMTAYYTRPHYQDATIVDTIGPARLHELQVTVNAAMPDVPDDLTPAQREGAEIMRQRHLDARLKDAIASECSEIRSQRVQYACEYLLSAIAPSLHPHVAPTTDPYGMWQRLTAAASNDVGSLQRAYAKVTDMRFQAKRPNYEAPGDFFQRFDAAVDPFLEQLLTSPADVDAPAVAAYKTALTTKLKCVLLAHASGPHDASVLSGLSSSDVARVQIHLLPSMAKASARPMPSSHMACAYCGYDDHRIGMCRQHTLDWENRNFRTDFITGSLPFPTIDGQACTLAYVPRTASDEAALMRKGLIRKYRGKRKEAPATPVDIAEKRQLLEERCMRRSRTSTL</sequence>
<dbReference type="InParanoid" id="T0R758"/>
<keyword evidence="2" id="KW-1185">Reference proteome</keyword>
<evidence type="ECO:0000313" key="2">
    <source>
        <dbReference type="Proteomes" id="UP000030762"/>
    </source>
</evidence>
<accession>T0R758</accession>
<dbReference type="OrthoDB" id="75572at2759"/>
<dbReference type="VEuPathDB" id="FungiDB:SDRG_00029"/>
<protein>
    <submittedName>
        <fullName evidence="1">Uncharacterized protein</fullName>
    </submittedName>
</protein>
<dbReference type="EMBL" id="JH767132">
    <property type="protein sequence ID" value="EQC42290.1"/>
    <property type="molecule type" value="Genomic_DNA"/>
</dbReference>
<dbReference type="OMA" id="MTAYYTR"/>
<dbReference type="RefSeq" id="XP_008603713.1">
    <property type="nucleotide sequence ID" value="XM_008605491.1"/>
</dbReference>
<proteinExistence type="predicted"/>
<name>T0R758_SAPDV</name>
<gene>
    <name evidence="1" type="ORF">SDRG_00029</name>
</gene>
<reference evidence="1 2" key="1">
    <citation type="submission" date="2012-04" db="EMBL/GenBank/DDBJ databases">
        <title>The Genome Sequence of Saprolegnia declina VS20.</title>
        <authorList>
            <consortium name="The Broad Institute Genome Sequencing Platform"/>
            <person name="Russ C."/>
            <person name="Nusbaum C."/>
            <person name="Tyler B."/>
            <person name="van West P."/>
            <person name="Dieguez-Uribeondo J."/>
            <person name="de Bruijn I."/>
            <person name="Tripathy S."/>
            <person name="Jiang R."/>
            <person name="Young S.K."/>
            <person name="Zeng Q."/>
            <person name="Gargeya S."/>
            <person name="Fitzgerald M."/>
            <person name="Haas B."/>
            <person name="Abouelleil A."/>
            <person name="Alvarado L."/>
            <person name="Arachchi H.M."/>
            <person name="Berlin A."/>
            <person name="Chapman S.B."/>
            <person name="Goldberg J."/>
            <person name="Griggs A."/>
            <person name="Gujja S."/>
            <person name="Hansen M."/>
            <person name="Howarth C."/>
            <person name="Imamovic A."/>
            <person name="Larimer J."/>
            <person name="McCowen C."/>
            <person name="Montmayeur A."/>
            <person name="Murphy C."/>
            <person name="Neiman D."/>
            <person name="Pearson M."/>
            <person name="Priest M."/>
            <person name="Roberts A."/>
            <person name="Saif S."/>
            <person name="Shea T."/>
            <person name="Sisk P."/>
            <person name="Sykes S."/>
            <person name="Wortman J."/>
            <person name="Nusbaum C."/>
            <person name="Birren B."/>
        </authorList>
    </citation>
    <scope>NUCLEOTIDE SEQUENCE [LARGE SCALE GENOMIC DNA]</scope>
    <source>
        <strain evidence="1 2">VS20</strain>
    </source>
</reference>
<organism evidence="1 2">
    <name type="scientific">Saprolegnia diclina (strain VS20)</name>
    <dbReference type="NCBI Taxonomy" id="1156394"/>
    <lineage>
        <taxon>Eukaryota</taxon>
        <taxon>Sar</taxon>
        <taxon>Stramenopiles</taxon>
        <taxon>Oomycota</taxon>
        <taxon>Saprolegniomycetes</taxon>
        <taxon>Saprolegniales</taxon>
        <taxon>Saprolegniaceae</taxon>
        <taxon>Saprolegnia</taxon>
    </lineage>
</organism>
<evidence type="ECO:0000313" key="1">
    <source>
        <dbReference type="EMBL" id="EQC42290.1"/>
    </source>
</evidence>
<dbReference type="GeneID" id="19940756"/>
<dbReference type="Proteomes" id="UP000030762">
    <property type="component" value="Unassembled WGS sequence"/>
</dbReference>
<dbReference type="AlphaFoldDB" id="T0R758"/>